<dbReference type="PANTHER" id="PTHR42678:SF34">
    <property type="entry name" value="OS04G0183300 PROTEIN"/>
    <property type="match status" value="1"/>
</dbReference>
<name>A0ABY9EBR6_9GAMM</name>
<keyword evidence="4" id="KW-1185">Reference proteome</keyword>
<dbReference type="PROSITE" id="PS51257">
    <property type="entry name" value="PROKAR_LIPOPROTEIN"/>
    <property type="match status" value="1"/>
</dbReference>
<dbReference type="GO" id="GO:0004040">
    <property type="term" value="F:amidase activity"/>
    <property type="evidence" value="ECO:0007669"/>
    <property type="project" value="UniProtKB-EC"/>
</dbReference>
<proteinExistence type="predicted"/>
<evidence type="ECO:0000313" key="4">
    <source>
        <dbReference type="Proteomes" id="UP001321520"/>
    </source>
</evidence>
<dbReference type="EC" id="3.5.1.4" evidence="3"/>
<evidence type="ECO:0000256" key="1">
    <source>
        <dbReference type="SAM" id="SignalP"/>
    </source>
</evidence>
<keyword evidence="3" id="KW-0378">Hydrolase</keyword>
<dbReference type="PANTHER" id="PTHR42678">
    <property type="entry name" value="AMIDASE"/>
    <property type="match status" value="1"/>
</dbReference>
<accession>A0ABY9EBR6</accession>
<dbReference type="NCBIfam" id="NF006006">
    <property type="entry name" value="PRK08137.1"/>
    <property type="match status" value="1"/>
</dbReference>
<dbReference type="Pfam" id="PF01425">
    <property type="entry name" value="Amidase"/>
    <property type="match status" value="1"/>
</dbReference>
<dbReference type="EMBL" id="CP098023">
    <property type="protein sequence ID" value="WKD48904.1"/>
    <property type="molecule type" value="Genomic_DNA"/>
</dbReference>
<dbReference type="Proteomes" id="UP001321520">
    <property type="component" value="Chromosome"/>
</dbReference>
<protein>
    <submittedName>
        <fullName evidence="3">Amidase</fullName>
        <ecNumber evidence="3">3.5.1.4</ecNumber>
    </submittedName>
</protein>
<sequence>MSQWIKLLALGAVLSLAGCSGAGTPDLSEKSIAELQAMMSRGQLNSVQLVEYYQGRIARYDDGEKGLNAVIVVNPDALDIARQLDRERAQKGSRGPLHGIPVLLKDNIDTADKMPNTAGSLLLKDNLPRQDAPLVAKLRAAGAVILGKANLSEWANFRAHPSSSGWSAVGGQVLNPYQEGANPCGSSGGSAVAVAADLVAVSVGTETDGSLTCPAAINGIVTIKPTLNLISQDGIIPIAHSQDTAGPMARTIADAALLLESMTDTKVDYSSALQKDGLRGKRIGVVRNLMGYDQNLDNTFDAELKALQAQGAELVDSCDIATVGQFSEQEFTVLLAEFKAGINAYLEQADLPGVHNLKALVEGNKQLADRELVHFGQELFEYALQAPSLTDSAYIQAQESARRLAGKEGIDAALERCDVDLLIAPTVGPAWQTNYERGDQFEGSASSPAAVAGYPHITVPMGFVEGLPVGLSFFSAANTESLLIEAAYSYEQATHHRIAPTLEWISGAAETE</sequence>
<dbReference type="InterPro" id="IPR023631">
    <property type="entry name" value="Amidase_dom"/>
</dbReference>
<feature type="signal peptide" evidence="1">
    <location>
        <begin position="1"/>
        <end position="22"/>
    </location>
</feature>
<dbReference type="SUPFAM" id="SSF75304">
    <property type="entry name" value="Amidase signature (AS) enzymes"/>
    <property type="match status" value="1"/>
</dbReference>
<feature type="chain" id="PRO_5045662648" evidence="1">
    <location>
        <begin position="23"/>
        <end position="512"/>
    </location>
</feature>
<reference evidence="3 4" key="1">
    <citation type="submission" date="2022-05" db="EMBL/GenBank/DDBJ databases">
        <title>Microbulbifer sp. nov., isolated from sponge.</title>
        <authorList>
            <person name="Gao L."/>
        </authorList>
    </citation>
    <scope>NUCLEOTIDE SEQUENCE [LARGE SCALE GENOMIC DNA]</scope>
    <source>
        <strain evidence="3 4">MI-G</strain>
    </source>
</reference>
<organism evidence="3 4">
    <name type="scientific">Microbulbifer spongiae</name>
    <dbReference type="NCBI Taxonomy" id="2944933"/>
    <lineage>
        <taxon>Bacteria</taxon>
        <taxon>Pseudomonadati</taxon>
        <taxon>Pseudomonadota</taxon>
        <taxon>Gammaproteobacteria</taxon>
        <taxon>Cellvibrionales</taxon>
        <taxon>Microbulbiferaceae</taxon>
        <taxon>Microbulbifer</taxon>
    </lineage>
</organism>
<dbReference type="Gene3D" id="3.90.1300.10">
    <property type="entry name" value="Amidase signature (AS) domain"/>
    <property type="match status" value="1"/>
</dbReference>
<dbReference type="InterPro" id="IPR036928">
    <property type="entry name" value="AS_sf"/>
</dbReference>
<dbReference type="RefSeq" id="WP_301414689.1">
    <property type="nucleotide sequence ID" value="NZ_CP098023.1"/>
</dbReference>
<feature type="domain" description="Amidase" evidence="2">
    <location>
        <begin position="49"/>
        <end position="483"/>
    </location>
</feature>
<evidence type="ECO:0000313" key="3">
    <source>
        <dbReference type="EMBL" id="WKD48904.1"/>
    </source>
</evidence>
<keyword evidence="1" id="KW-0732">Signal</keyword>
<gene>
    <name evidence="3" type="ORF">M8T91_13505</name>
</gene>
<evidence type="ECO:0000259" key="2">
    <source>
        <dbReference type="Pfam" id="PF01425"/>
    </source>
</evidence>